<comment type="caution">
    <text evidence="2">The sequence shown here is derived from an EMBL/GenBank/DDBJ whole genome shotgun (WGS) entry which is preliminary data.</text>
</comment>
<reference evidence="2" key="1">
    <citation type="submission" date="2023-06" db="EMBL/GenBank/DDBJ databases">
        <authorList>
            <person name="Kurt Z."/>
        </authorList>
    </citation>
    <scope>NUCLEOTIDE SEQUENCE</scope>
</reference>
<keyword evidence="1" id="KW-0103">Bromodomain</keyword>
<protein>
    <submittedName>
        <fullName evidence="2">Bromodomain containing protein</fullName>
    </submittedName>
    <submittedName>
        <fullName evidence="3">Bromodomain_containing protein</fullName>
    </submittedName>
</protein>
<dbReference type="Proteomes" id="UP001642409">
    <property type="component" value="Unassembled WGS sequence"/>
</dbReference>
<dbReference type="SUPFAM" id="SSF47370">
    <property type="entry name" value="Bromodomain"/>
    <property type="match status" value="1"/>
</dbReference>
<dbReference type="AlphaFoldDB" id="A0AA86TW66"/>
<dbReference type="InterPro" id="IPR036427">
    <property type="entry name" value="Bromodomain-like_sf"/>
</dbReference>
<dbReference type="Gene3D" id="1.20.920.10">
    <property type="entry name" value="Bromodomain-like"/>
    <property type="match status" value="1"/>
</dbReference>
<evidence type="ECO:0000313" key="2">
    <source>
        <dbReference type="EMBL" id="CAI9931330.1"/>
    </source>
</evidence>
<evidence type="ECO:0000313" key="3">
    <source>
        <dbReference type="EMBL" id="CAL6103402.1"/>
    </source>
</evidence>
<organism evidence="2">
    <name type="scientific">Hexamita inflata</name>
    <dbReference type="NCBI Taxonomy" id="28002"/>
    <lineage>
        <taxon>Eukaryota</taxon>
        <taxon>Metamonada</taxon>
        <taxon>Diplomonadida</taxon>
        <taxon>Hexamitidae</taxon>
        <taxon>Hexamitinae</taxon>
        <taxon>Hexamita</taxon>
    </lineage>
</organism>
<dbReference type="EMBL" id="CAXDID020000566">
    <property type="protein sequence ID" value="CAL6103402.1"/>
    <property type="molecule type" value="Genomic_DNA"/>
</dbReference>
<name>A0AA86TW66_9EUKA</name>
<reference evidence="3 4" key="2">
    <citation type="submission" date="2024-07" db="EMBL/GenBank/DDBJ databases">
        <authorList>
            <person name="Akdeniz Z."/>
        </authorList>
    </citation>
    <scope>NUCLEOTIDE SEQUENCE [LARGE SCALE GENOMIC DNA]</scope>
</reference>
<evidence type="ECO:0000313" key="4">
    <source>
        <dbReference type="Proteomes" id="UP001642409"/>
    </source>
</evidence>
<proteinExistence type="predicted"/>
<gene>
    <name evidence="2" type="ORF">HINF_LOCUS18975</name>
    <name evidence="3" type="ORF">HINF_LOCUS72127</name>
</gene>
<keyword evidence="4" id="KW-1185">Reference proteome</keyword>
<evidence type="ECO:0000256" key="1">
    <source>
        <dbReference type="ARBA" id="ARBA00023117"/>
    </source>
</evidence>
<dbReference type="EMBL" id="CATOUU010000482">
    <property type="protein sequence ID" value="CAI9931330.1"/>
    <property type="molecule type" value="Genomic_DNA"/>
</dbReference>
<accession>A0AA86TW66</accession>
<sequence length="325" mass="37350">MAYMAKAPVQSPEHMFCAFMQLDIQNSYRKGFPSTIRQTLKEAISNQLQDDERFLIFNNLVTEDYPQLAAAYWKVIIFPACFHEIIERLGSTTGITAFYYVGDVFQQLCLISFNCRSFNAGGNILTICTEYENAVLNLVNDFIKKSDQKPTTFKTYSELQAWTFKFWPPGKVPTSIQSQKKKFRSPYKEEVDGMLFRFKKLNSVRQGQLVAALLQEIENVKMNSSGQLISNQVNIDFFSMKPTIFWWFYDIILEQCVQEFGPEGEKKINEQIRTKQAGPTYVNINEEDENNVITTVTGIPSEVIDSVVKEQLNMIEGAEENQEGE</sequence>